<dbReference type="Pfam" id="PF18265">
    <property type="entry name" value="Nas2_N"/>
    <property type="match status" value="1"/>
</dbReference>
<evidence type="ECO:0000313" key="2">
    <source>
        <dbReference type="EMBL" id="GBP04731.1"/>
    </source>
</evidence>
<evidence type="ECO:0000313" key="3">
    <source>
        <dbReference type="Proteomes" id="UP000299102"/>
    </source>
</evidence>
<keyword evidence="3" id="KW-1185">Reference proteome</keyword>
<dbReference type="GO" id="GO:0000502">
    <property type="term" value="C:proteasome complex"/>
    <property type="evidence" value="ECO:0007669"/>
    <property type="project" value="UniProtKB-KW"/>
</dbReference>
<dbReference type="InterPro" id="IPR040815">
    <property type="entry name" value="Nas2_N"/>
</dbReference>
<comment type="caution">
    <text evidence="2">The sequence shown here is derived from an EMBL/GenBank/DDBJ whole genome shotgun (WGS) entry which is preliminary data.</text>
</comment>
<dbReference type="GO" id="GO:0005634">
    <property type="term" value="C:nucleus"/>
    <property type="evidence" value="ECO:0007669"/>
    <property type="project" value="TreeGrafter"/>
</dbReference>
<gene>
    <name evidence="2" type="ORF">EVAR_66920_1</name>
</gene>
<protein>
    <submittedName>
        <fullName evidence="2">26S proteasome non-ATPase regulatory subunit 9</fullName>
    </submittedName>
</protein>
<evidence type="ECO:0000259" key="1">
    <source>
        <dbReference type="Pfam" id="PF18265"/>
    </source>
</evidence>
<dbReference type="STRING" id="151549.A0A4C1SUK7"/>
<sequence length="88" mass="9822">MVVPNSNSLETKLFKLMADKEKLESQINNYGEILAQNSNIGMSGPLVDVEGFPRNDIDVYQWSKETDAQQKPILKVKSVVDGSPLNKQ</sequence>
<dbReference type="Gene3D" id="6.10.140.1710">
    <property type="match status" value="1"/>
</dbReference>
<dbReference type="PANTHER" id="PTHR12651">
    <property type="entry name" value="26S PROTEASOME NON-ATPASE REGULATORY SUBUNIT 9"/>
    <property type="match status" value="1"/>
</dbReference>
<reference evidence="2 3" key="1">
    <citation type="journal article" date="2019" name="Commun. Biol.">
        <title>The bagworm genome reveals a unique fibroin gene that provides high tensile strength.</title>
        <authorList>
            <person name="Kono N."/>
            <person name="Nakamura H."/>
            <person name="Ohtoshi R."/>
            <person name="Tomita M."/>
            <person name="Numata K."/>
            <person name="Arakawa K."/>
        </authorList>
    </citation>
    <scope>NUCLEOTIDE SEQUENCE [LARGE SCALE GENOMIC DNA]</scope>
</reference>
<dbReference type="EMBL" id="BGZK01003810">
    <property type="protein sequence ID" value="GBP04731.1"/>
    <property type="molecule type" value="Genomic_DNA"/>
</dbReference>
<feature type="domain" description="Nas2 N-terminal" evidence="1">
    <location>
        <begin position="14"/>
        <end position="62"/>
    </location>
</feature>
<keyword evidence="2" id="KW-0647">Proteasome</keyword>
<dbReference type="GO" id="GO:0005737">
    <property type="term" value="C:cytoplasm"/>
    <property type="evidence" value="ECO:0007669"/>
    <property type="project" value="TreeGrafter"/>
</dbReference>
<name>A0A4C1SUK7_EUMVA</name>
<dbReference type="OrthoDB" id="72325at2759"/>
<accession>A0A4C1SUK7</accession>
<dbReference type="AlphaFoldDB" id="A0A4C1SUK7"/>
<organism evidence="2 3">
    <name type="scientific">Eumeta variegata</name>
    <name type="common">Bagworm moth</name>
    <name type="synonym">Eumeta japonica</name>
    <dbReference type="NCBI Taxonomy" id="151549"/>
    <lineage>
        <taxon>Eukaryota</taxon>
        <taxon>Metazoa</taxon>
        <taxon>Ecdysozoa</taxon>
        <taxon>Arthropoda</taxon>
        <taxon>Hexapoda</taxon>
        <taxon>Insecta</taxon>
        <taxon>Pterygota</taxon>
        <taxon>Neoptera</taxon>
        <taxon>Endopterygota</taxon>
        <taxon>Lepidoptera</taxon>
        <taxon>Glossata</taxon>
        <taxon>Ditrysia</taxon>
        <taxon>Tineoidea</taxon>
        <taxon>Psychidae</taxon>
        <taxon>Oiketicinae</taxon>
        <taxon>Eumeta</taxon>
    </lineage>
</organism>
<dbReference type="PANTHER" id="PTHR12651:SF1">
    <property type="entry name" value="26S PROTEASOME NON-ATPASE REGULATORY SUBUNIT 9"/>
    <property type="match status" value="1"/>
</dbReference>
<dbReference type="GO" id="GO:0070682">
    <property type="term" value="P:proteasome regulatory particle assembly"/>
    <property type="evidence" value="ECO:0007669"/>
    <property type="project" value="InterPro"/>
</dbReference>
<dbReference type="Proteomes" id="UP000299102">
    <property type="component" value="Unassembled WGS sequence"/>
</dbReference>
<proteinExistence type="predicted"/>
<dbReference type="InterPro" id="IPR035269">
    <property type="entry name" value="PSMD9"/>
</dbReference>